<organism evidence="1 2">
    <name type="scientific">Pistacia integerrima</name>
    <dbReference type="NCBI Taxonomy" id="434235"/>
    <lineage>
        <taxon>Eukaryota</taxon>
        <taxon>Viridiplantae</taxon>
        <taxon>Streptophyta</taxon>
        <taxon>Embryophyta</taxon>
        <taxon>Tracheophyta</taxon>
        <taxon>Spermatophyta</taxon>
        <taxon>Magnoliopsida</taxon>
        <taxon>eudicotyledons</taxon>
        <taxon>Gunneridae</taxon>
        <taxon>Pentapetalae</taxon>
        <taxon>rosids</taxon>
        <taxon>malvids</taxon>
        <taxon>Sapindales</taxon>
        <taxon>Anacardiaceae</taxon>
        <taxon>Pistacia</taxon>
    </lineage>
</organism>
<keyword evidence="2" id="KW-1185">Reference proteome</keyword>
<comment type="caution">
    <text evidence="1">The sequence shown here is derived from an EMBL/GenBank/DDBJ whole genome shotgun (WGS) entry which is preliminary data.</text>
</comment>
<dbReference type="EMBL" id="CM047749">
    <property type="protein sequence ID" value="KAJ0010075.1"/>
    <property type="molecule type" value="Genomic_DNA"/>
</dbReference>
<reference evidence="2" key="1">
    <citation type="journal article" date="2023" name="G3 (Bethesda)">
        <title>Genome assembly and association tests identify interacting loci associated with vigor, precocity, and sex in interspecific pistachio rootstocks.</title>
        <authorList>
            <person name="Palmer W."/>
            <person name="Jacygrad E."/>
            <person name="Sagayaradj S."/>
            <person name="Cavanaugh K."/>
            <person name="Han R."/>
            <person name="Bertier L."/>
            <person name="Beede B."/>
            <person name="Kafkas S."/>
            <person name="Golino D."/>
            <person name="Preece J."/>
            <person name="Michelmore R."/>
        </authorList>
    </citation>
    <scope>NUCLEOTIDE SEQUENCE [LARGE SCALE GENOMIC DNA]</scope>
</reference>
<name>A0ACC0X424_9ROSI</name>
<accession>A0ACC0X424</accession>
<evidence type="ECO:0000313" key="2">
    <source>
        <dbReference type="Proteomes" id="UP001163603"/>
    </source>
</evidence>
<evidence type="ECO:0000313" key="1">
    <source>
        <dbReference type="EMBL" id="KAJ0010075.1"/>
    </source>
</evidence>
<gene>
    <name evidence="1" type="ORF">Pint_33731</name>
</gene>
<protein>
    <submittedName>
        <fullName evidence="1">Uncharacterized protein</fullName>
    </submittedName>
</protein>
<sequence>MMFSRDHEVRCVKRKLLFEALETELPSGTIRYSSKVVSIKESGCFKLVHLADGTIIKTKVIVQDTPIDKIVATPLRYDSHGKSEGNISKGGVCVVEMPSITEDRKIGAFDAAGDGREAVEAAEVVEEGGLKGKCEGGGDLCYPQEHVAGEREAATATDRRANEEMPNLRSKIEEMEREKAESKRRVEELEEMIGFMSRRRGCEFEEQEDQFGGCGL</sequence>
<proteinExistence type="predicted"/>
<dbReference type="Proteomes" id="UP001163603">
    <property type="component" value="Chromosome 14"/>
</dbReference>